<dbReference type="GeneID" id="8443521"/>
<dbReference type="RefSeq" id="XP_002543389.1">
    <property type="nucleotide sequence ID" value="XM_002543343.1"/>
</dbReference>
<protein>
    <submittedName>
        <fullName evidence="1">Uncharacterized protein</fullName>
    </submittedName>
</protein>
<dbReference type="VEuPathDB" id="FungiDB:UREG_02905"/>
<evidence type="ECO:0000313" key="1">
    <source>
        <dbReference type="EMBL" id="EEP78056.1"/>
    </source>
</evidence>
<sequence length="201" mass="21929">MVQLFGSQQKDGFGLLFHEARAEMTRRSVGDGVILTPTAGDLLRSSSRRLKAGMSLIPCIKSFVVSLSIPEFIHLHTSPSYLGRESVADLPFYPFITLDQNLKSIGLDLSPLLGKHLNPPSDPVSDGSSHKFQGSLSLLVTAQIIHCMRLTSPGISALSTPYLPIDPFGSTPKAKKEDPTGGKRNLAVNDSRYELVTQIWR</sequence>
<dbReference type="EMBL" id="CH476615">
    <property type="protein sequence ID" value="EEP78056.1"/>
    <property type="molecule type" value="Genomic_DNA"/>
</dbReference>
<name>C4JIP4_UNCRE</name>
<keyword evidence="2" id="KW-1185">Reference proteome</keyword>
<dbReference type="InParanoid" id="C4JIP4"/>
<reference evidence="2" key="1">
    <citation type="journal article" date="2009" name="Genome Res.">
        <title>Comparative genomic analyses of the human fungal pathogens Coccidioides and their relatives.</title>
        <authorList>
            <person name="Sharpton T.J."/>
            <person name="Stajich J.E."/>
            <person name="Rounsley S.D."/>
            <person name="Gardner M.J."/>
            <person name="Wortman J.R."/>
            <person name="Jordar V.S."/>
            <person name="Maiti R."/>
            <person name="Kodira C.D."/>
            <person name="Neafsey D.E."/>
            <person name="Zeng Q."/>
            <person name="Hung C.-Y."/>
            <person name="McMahan C."/>
            <person name="Muszewska A."/>
            <person name="Grynberg M."/>
            <person name="Mandel M.A."/>
            <person name="Kellner E.M."/>
            <person name="Barker B.M."/>
            <person name="Galgiani J.N."/>
            <person name="Orbach M.J."/>
            <person name="Kirkland T.N."/>
            <person name="Cole G.T."/>
            <person name="Henn M.R."/>
            <person name="Birren B.W."/>
            <person name="Taylor J.W."/>
        </authorList>
    </citation>
    <scope>NUCLEOTIDE SEQUENCE [LARGE SCALE GENOMIC DNA]</scope>
    <source>
        <strain evidence="2">UAMH 1704</strain>
    </source>
</reference>
<dbReference type="Proteomes" id="UP000002058">
    <property type="component" value="Unassembled WGS sequence"/>
</dbReference>
<dbReference type="AlphaFoldDB" id="C4JIP4"/>
<gene>
    <name evidence="1" type="ORF">UREG_02905</name>
</gene>
<organism evidence="1 2">
    <name type="scientific">Uncinocarpus reesii (strain UAMH 1704)</name>
    <dbReference type="NCBI Taxonomy" id="336963"/>
    <lineage>
        <taxon>Eukaryota</taxon>
        <taxon>Fungi</taxon>
        <taxon>Dikarya</taxon>
        <taxon>Ascomycota</taxon>
        <taxon>Pezizomycotina</taxon>
        <taxon>Eurotiomycetes</taxon>
        <taxon>Eurotiomycetidae</taxon>
        <taxon>Onygenales</taxon>
        <taxon>Onygenaceae</taxon>
        <taxon>Uncinocarpus</taxon>
    </lineage>
</organism>
<accession>C4JIP4</accession>
<dbReference type="KEGG" id="ure:UREG_02905"/>
<proteinExistence type="predicted"/>
<evidence type="ECO:0000313" key="2">
    <source>
        <dbReference type="Proteomes" id="UP000002058"/>
    </source>
</evidence>
<dbReference type="HOGENOM" id="CLU_1361316_0_0_1"/>